<dbReference type="InterPro" id="IPR037401">
    <property type="entry name" value="SnoaL-like"/>
</dbReference>
<sequence length="148" mass="16610">MSLPAHVQIGNLLYRYAELIDDGQLAEAAALFRHARIQTGASGSVVDAEGLLQLWQSIIRIYPCGTPRTRHMVTNPIMQIDEMAGVASCRSCYTVLQATEDSPLQPIMTGRYRDEFACVDGVWRFTYRDYTQVGLIGDLSRHLQNFTL</sequence>
<feature type="domain" description="SnoaL-like" evidence="1">
    <location>
        <begin position="3"/>
        <end position="128"/>
    </location>
</feature>
<dbReference type="SUPFAM" id="SSF54427">
    <property type="entry name" value="NTF2-like"/>
    <property type="match status" value="1"/>
</dbReference>
<gene>
    <name evidence="2" type="ORF">CLV44_12522</name>
</gene>
<protein>
    <submittedName>
        <fullName evidence="2">SnoaL-like protein</fullName>
    </submittedName>
</protein>
<comment type="caution">
    <text evidence="2">The sequence shown here is derived from an EMBL/GenBank/DDBJ whole genome shotgun (WGS) entry which is preliminary data.</text>
</comment>
<dbReference type="Gene3D" id="3.10.450.50">
    <property type="match status" value="1"/>
</dbReference>
<dbReference type="AlphaFoldDB" id="A0A2P8EMY9"/>
<dbReference type="Pfam" id="PF13577">
    <property type="entry name" value="SnoaL_4"/>
    <property type="match status" value="1"/>
</dbReference>
<name>A0A2P8EMY9_9GAMM</name>
<organism evidence="2 3">
    <name type="scientific">Marinobacterium halophilum</name>
    <dbReference type="NCBI Taxonomy" id="267374"/>
    <lineage>
        <taxon>Bacteria</taxon>
        <taxon>Pseudomonadati</taxon>
        <taxon>Pseudomonadota</taxon>
        <taxon>Gammaproteobacteria</taxon>
        <taxon>Oceanospirillales</taxon>
        <taxon>Oceanospirillaceae</taxon>
        <taxon>Marinobacterium</taxon>
    </lineage>
</organism>
<evidence type="ECO:0000313" key="3">
    <source>
        <dbReference type="Proteomes" id="UP000242133"/>
    </source>
</evidence>
<accession>A0A2P8EMY9</accession>
<dbReference type="InterPro" id="IPR032710">
    <property type="entry name" value="NTF2-like_dom_sf"/>
</dbReference>
<proteinExistence type="predicted"/>
<dbReference type="Proteomes" id="UP000242133">
    <property type="component" value="Unassembled WGS sequence"/>
</dbReference>
<evidence type="ECO:0000259" key="1">
    <source>
        <dbReference type="Pfam" id="PF13577"/>
    </source>
</evidence>
<keyword evidence="3" id="KW-1185">Reference proteome</keyword>
<reference evidence="2 3" key="1">
    <citation type="submission" date="2018-03" db="EMBL/GenBank/DDBJ databases">
        <title>Genomic Encyclopedia of Archaeal and Bacterial Type Strains, Phase II (KMG-II): from individual species to whole genera.</title>
        <authorList>
            <person name="Goeker M."/>
        </authorList>
    </citation>
    <scope>NUCLEOTIDE SEQUENCE [LARGE SCALE GENOMIC DNA]</scope>
    <source>
        <strain evidence="2 3">DSM 17586</strain>
    </source>
</reference>
<dbReference type="EMBL" id="PYGI01000025">
    <property type="protein sequence ID" value="PSL10849.1"/>
    <property type="molecule type" value="Genomic_DNA"/>
</dbReference>
<evidence type="ECO:0000313" key="2">
    <source>
        <dbReference type="EMBL" id="PSL10849.1"/>
    </source>
</evidence>
<dbReference type="RefSeq" id="WP_245912713.1">
    <property type="nucleotide sequence ID" value="NZ_PYGI01000025.1"/>
</dbReference>